<dbReference type="InterPro" id="IPR013130">
    <property type="entry name" value="Fe3_Rdtase_TM_dom"/>
</dbReference>
<keyword evidence="2 5" id="KW-0812">Transmembrane</keyword>
<sequence>MSDSSLLWYLNRSTGLVLLLTMTLTIVLGVAVQRQARLPGLPRFGVVGLHRSVALLSAVLLAVHVVTAVVDGYVDVGPVDAVVPYISGYRTPWVGLGTIALDLVLLVVGTSLLRGRLPAGLWRAVHLTSYLLWPIAFLHGLGTGTDLGSGWALVPAVGCAVAVLAASAVALGSRLRTLPAAERARAALAASSPVAGGTPVGTFRNG</sequence>
<protein>
    <submittedName>
        <fullName evidence="7">Ferric reductase</fullName>
    </submittedName>
</protein>
<feature type="transmembrane region" description="Helical" evidence="5">
    <location>
        <begin position="12"/>
        <end position="32"/>
    </location>
</feature>
<feature type="transmembrane region" description="Helical" evidence="5">
    <location>
        <begin position="93"/>
        <end position="113"/>
    </location>
</feature>
<feature type="transmembrane region" description="Helical" evidence="5">
    <location>
        <begin position="53"/>
        <end position="73"/>
    </location>
</feature>
<comment type="subcellular location">
    <subcellularLocation>
        <location evidence="1">Membrane</location>
        <topology evidence="1">Multi-pass membrane protein</topology>
    </subcellularLocation>
</comment>
<evidence type="ECO:0000256" key="3">
    <source>
        <dbReference type="ARBA" id="ARBA00022989"/>
    </source>
</evidence>
<evidence type="ECO:0000256" key="4">
    <source>
        <dbReference type="ARBA" id="ARBA00023136"/>
    </source>
</evidence>
<accession>A0A7K3W936</accession>
<dbReference type="EMBL" id="JAAGWK010000005">
    <property type="protein sequence ID" value="NEL52972.1"/>
    <property type="molecule type" value="Genomic_DNA"/>
</dbReference>
<evidence type="ECO:0000256" key="2">
    <source>
        <dbReference type="ARBA" id="ARBA00022692"/>
    </source>
</evidence>
<keyword evidence="3 5" id="KW-1133">Transmembrane helix</keyword>
<name>A0A7K3W936_9ACTN</name>
<proteinExistence type="predicted"/>
<keyword evidence="4 5" id="KW-0472">Membrane</keyword>
<feature type="domain" description="Ferric oxidoreductase" evidence="6">
    <location>
        <begin position="14"/>
        <end position="135"/>
    </location>
</feature>
<reference evidence="7 8" key="1">
    <citation type="submission" date="2020-02" db="EMBL/GenBank/DDBJ databases">
        <title>The whole genome sequence of CPCC 205119.</title>
        <authorList>
            <person name="Jiang Z."/>
        </authorList>
    </citation>
    <scope>NUCLEOTIDE SEQUENCE [LARGE SCALE GENOMIC DNA]</scope>
    <source>
        <strain evidence="7 8">CPCC 205119</strain>
    </source>
</reference>
<feature type="transmembrane region" description="Helical" evidence="5">
    <location>
        <begin position="151"/>
        <end position="173"/>
    </location>
</feature>
<dbReference type="AlphaFoldDB" id="A0A7K3W936"/>
<evidence type="ECO:0000313" key="7">
    <source>
        <dbReference type="EMBL" id="NEL52972.1"/>
    </source>
</evidence>
<comment type="caution">
    <text evidence="7">The sequence shown here is derived from an EMBL/GenBank/DDBJ whole genome shotgun (WGS) entry which is preliminary data.</text>
</comment>
<dbReference type="RefSeq" id="WP_152730187.1">
    <property type="nucleotide sequence ID" value="NZ_JAABOZ010000005.1"/>
</dbReference>
<evidence type="ECO:0000256" key="1">
    <source>
        <dbReference type="ARBA" id="ARBA00004141"/>
    </source>
</evidence>
<evidence type="ECO:0000256" key="5">
    <source>
        <dbReference type="SAM" id="Phobius"/>
    </source>
</evidence>
<keyword evidence="8" id="KW-1185">Reference proteome</keyword>
<evidence type="ECO:0000313" key="8">
    <source>
        <dbReference type="Proteomes" id="UP000470470"/>
    </source>
</evidence>
<evidence type="ECO:0000259" key="6">
    <source>
        <dbReference type="Pfam" id="PF01794"/>
    </source>
</evidence>
<feature type="transmembrane region" description="Helical" evidence="5">
    <location>
        <begin position="120"/>
        <end position="139"/>
    </location>
</feature>
<dbReference type="GO" id="GO:0016020">
    <property type="term" value="C:membrane"/>
    <property type="evidence" value="ECO:0007669"/>
    <property type="project" value="UniProtKB-SubCell"/>
</dbReference>
<dbReference type="Pfam" id="PF01794">
    <property type="entry name" value="Ferric_reduct"/>
    <property type="match status" value="1"/>
</dbReference>
<dbReference type="Proteomes" id="UP000470470">
    <property type="component" value="Unassembled WGS sequence"/>
</dbReference>
<organism evidence="7 8">
    <name type="scientific">Goekera deserti</name>
    <dbReference type="NCBI Taxonomy" id="2497753"/>
    <lineage>
        <taxon>Bacteria</taxon>
        <taxon>Bacillati</taxon>
        <taxon>Actinomycetota</taxon>
        <taxon>Actinomycetes</taxon>
        <taxon>Geodermatophilales</taxon>
        <taxon>Geodermatophilaceae</taxon>
        <taxon>Goekera</taxon>
    </lineage>
</organism>
<gene>
    <name evidence="7" type="ORF">G1H19_02955</name>
</gene>